<gene>
    <name evidence="2" type="ORF">Nepgr_024075</name>
</gene>
<proteinExistence type="predicted"/>
<feature type="region of interest" description="Disordered" evidence="1">
    <location>
        <begin position="1"/>
        <end position="82"/>
    </location>
</feature>
<organism evidence="2 3">
    <name type="scientific">Nepenthes gracilis</name>
    <name type="common">Slender pitcher plant</name>
    <dbReference type="NCBI Taxonomy" id="150966"/>
    <lineage>
        <taxon>Eukaryota</taxon>
        <taxon>Viridiplantae</taxon>
        <taxon>Streptophyta</taxon>
        <taxon>Embryophyta</taxon>
        <taxon>Tracheophyta</taxon>
        <taxon>Spermatophyta</taxon>
        <taxon>Magnoliopsida</taxon>
        <taxon>eudicotyledons</taxon>
        <taxon>Gunneridae</taxon>
        <taxon>Pentapetalae</taxon>
        <taxon>Caryophyllales</taxon>
        <taxon>Nepenthaceae</taxon>
        <taxon>Nepenthes</taxon>
    </lineage>
</organism>
<evidence type="ECO:0000313" key="2">
    <source>
        <dbReference type="EMBL" id="GMH22232.1"/>
    </source>
</evidence>
<dbReference type="EMBL" id="BSYO01000024">
    <property type="protein sequence ID" value="GMH22232.1"/>
    <property type="molecule type" value="Genomic_DNA"/>
</dbReference>
<reference evidence="2" key="1">
    <citation type="submission" date="2023-05" db="EMBL/GenBank/DDBJ databases">
        <title>Nepenthes gracilis genome sequencing.</title>
        <authorList>
            <person name="Fukushima K."/>
        </authorList>
    </citation>
    <scope>NUCLEOTIDE SEQUENCE</scope>
    <source>
        <strain evidence="2">SING2019-196</strain>
    </source>
</reference>
<dbReference type="Proteomes" id="UP001279734">
    <property type="component" value="Unassembled WGS sequence"/>
</dbReference>
<name>A0AAD3T589_NEPGR</name>
<feature type="compositionally biased region" description="Basic and acidic residues" evidence="1">
    <location>
        <begin position="1"/>
        <end position="21"/>
    </location>
</feature>
<accession>A0AAD3T589</accession>
<comment type="caution">
    <text evidence="2">The sequence shown here is derived from an EMBL/GenBank/DDBJ whole genome shotgun (WGS) entry which is preliminary data.</text>
</comment>
<sequence>MRDPSTESGDRKSHGVDEVRDLTPTGERCTTSPEETSRDPPRAVRACNQGGAPEAVEWRAREGEVRKRPNENGEERLRGGEEGNVRARVEGLETGARRKRVGGELKGLRRAMGAGEG</sequence>
<keyword evidence="3" id="KW-1185">Reference proteome</keyword>
<protein>
    <submittedName>
        <fullName evidence="2">Uncharacterized protein</fullName>
    </submittedName>
</protein>
<feature type="compositionally biased region" description="Basic and acidic residues" evidence="1">
    <location>
        <begin position="56"/>
        <end position="82"/>
    </location>
</feature>
<dbReference type="AlphaFoldDB" id="A0AAD3T589"/>
<evidence type="ECO:0000256" key="1">
    <source>
        <dbReference type="SAM" id="MobiDB-lite"/>
    </source>
</evidence>
<evidence type="ECO:0000313" key="3">
    <source>
        <dbReference type="Proteomes" id="UP001279734"/>
    </source>
</evidence>